<dbReference type="InterPro" id="IPR018616">
    <property type="entry name" value="GUCD1"/>
</dbReference>
<evidence type="ECO:0000313" key="1">
    <source>
        <dbReference type="EMBL" id="ACO14869.1"/>
    </source>
</evidence>
<dbReference type="PANTHER" id="PTHR31400">
    <property type="entry name" value="GUANYLYL CYCLASE DOMAIN CONTAINING PROTEIN 1 GUCD1"/>
    <property type="match status" value="1"/>
</dbReference>
<organism evidence="1">
    <name type="scientific">Caligus clemensi</name>
    <name type="common">Sea louse</name>
    <dbReference type="NCBI Taxonomy" id="344056"/>
    <lineage>
        <taxon>Eukaryota</taxon>
        <taxon>Metazoa</taxon>
        <taxon>Ecdysozoa</taxon>
        <taxon>Arthropoda</taxon>
        <taxon>Crustacea</taxon>
        <taxon>Multicrustacea</taxon>
        <taxon>Hexanauplia</taxon>
        <taxon>Copepoda</taxon>
        <taxon>Siphonostomatoida</taxon>
        <taxon>Caligidae</taxon>
        <taxon>Caligus</taxon>
    </lineage>
</organism>
<protein>
    <submittedName>
        <fullName evidence="1">C22orf13 homolog</fullName>
    </submittedName>
</protein>
<name>C1C0R6_CALCM</name>
<dbReference type="PANTHER" id="PTHR31400:SF1">
    <property type="entry name" value="PROTEIN GUCD1"/>
    <property type="match status" value="1"/>
</dbReference>
<sequence length="223" mass="25806">MEVIDYLDNIPNAVHHPCPHYRQTSFWDCGVSCFIMTLGEKDRKWILRDHNMAKLCAEEGFAQSTWTIDLCYLLRRFRIPFLYTTITKGVDPSYAEEAYYNKVLQIDTERVIRRFDEAEMNDIHIQERSVPLSEILTHLAKAGPVIVLVNSNVLKTPSCIAVDENNYQGHYVLLVGYDLKKKTVAYQDPSFKQTQSSASFAQFERARKSYGTDEDIVFIYSVK</sequence>
<proteinExistence type="evidence at transcript level"/>
<dbReference type="Pfam" id="PF09778">
    <property type="entry name" value="Guanylate_cyc_2"/>
    <property type="match status" value="1"/>
</dbReference>
<reference evidence="1" key="1">
    <citation type="submission" date="2009-03" db="EMBL/GenBank/DDBJ databases">
        <title>Caligus clemensi ESTs and full-length cDNAs.</title>
        <authorList>
            <person name="Yasuike M."/>
            <person name="von Schalburg K."/>
            <person name="Cooper G."/>
            <person name="Leong J."/>
            <person name="Jones S.R.M."/>
            <person name="Koop B.F."/>
        </authorList>
    </citation>
    <scope>NUCLEOTIDE SEQUENCE</scope>
    <source>
        <tissue evidence="1">Whole</tissue>
    </source>
</reference>
<dbReference type="EMBL" id="BT080445">
    <property type="protein sequence ID" value="ACO14869.1"/>
    <property type="molecule type" value="mRNA"/>
</dbReference>
<dbReference type="AlphaFoldDB" id="C1C0R6"/>
<accession>C1C0R6</accession>
<gene>
    <name evidence="1" type="primary">CV013</name>
</gene>
<dbReference type="Gene3D" id="3.90.70.10">
    <property type="entry name" value="Cysteine proteinases"/>
    <property type="match status" value="1"/>
</dbReference>